<evidence type="ECO:0000259" key="5">
    <source>
        <dbReference type="PROSITE" id="PS50975"/>
    </source>
</evidence>
<dbReference type="SUPFAM" id="SSF56059">
    <property type="entry name" value="Glutathione synthetase ATP-binding domain-like"/>
    <property type="match status" value="1"/>
</dbReference>
<dbReference type="Pfam" id="PF00289">
    <property type="entry name" value="Biotin_carb_N"/>
    <property type="match status" value="1"/>
</dbReference>
<evidence type="ECO:0000256" key="3">
    <source>
        <dbReference type="ARBA" id="ARBA00022840"/>
    </source>
</evidence>
<dbReference type="InterPro" id="IPR011761">
    <property type="entry name" value="ATP-grasp"/>
</dbReference>
<reference evidence="7" key="1">
    <citation type="submission" date="2018-05" db="EMBL/GenBank/DDBJ databases">
        <authorList>
            <person name="Lanie J.A."/>
            <person name="Ng W.-L."/>
            <person name="Kazmierczak K.M."/>
            <person name="Andrzejewski T.M."/>
            <person name="Davidsen T.M."/>
            <person name="Wayne K.J."/>
            <person name="Tettelin H."/>
            <person name="Glass J.I."/>
            <person name="Rusch D."/>
            <person name="Podicherti R."/>
            <person name="Tsui H.-C.T."/>
            <person name="Winkler M.E."/>
        </authorList>
    </citation>
    <scope>NUCLEOTIDE SEQUENCE</scope>
</reference>
<keyword evidence="1" id="KW-0436">Ligase</keyword>
<keyword evidence="3" id="KW-0067">ATP-binding</keyword>
<dbReference type="InterPro" id="IPR005479">
    <property type="entry name" value="CPAse_ATP-bd"/>
</dbReference>
<dbReference type="AlphaFoldDB" id="A0A382H860"/>
<name>A0A382H860_9ZZZZ</name>
<evidence type="ECO:0000313" key="7">
    <source>
        <dbReference type="EMBL" id="SVB83315.1"/>
    </source>
</evidence>
<feature type="non-terminal residue" evidence="7">
    <location>
        <position position="475"/>
    </location>
</feature>
<dbReference type="InterPro" id="IPR005481">
    <property type="entry name" value="BC-like_N"/>
</dbReference>
<dbReference type="SMART" id="SM00878">
    <property type="entry name" value="Biotin_carb_C"/>
    <property type="match status" value="1"/>
</dbReference>
<evidence type="ECO:0000259" key="6">
    <source>
        <dbReference type="PROSITE" id="PS50979"/>
    </source>
</evidence>
<dbReference type="PROSITE" id="PS00866">
    <property type="entry name" value="CPSASE_1"/>
    <property type="match status" value="1"/>
</dbReference>
<evidence type="ECO:0000256" key="4">
    <source>
        <dbReference type="ARBA" id="ARBA00023267"/>
    </source>
</evidence>
<dbReference type="Pfam" id="PF02786">
    <property type="entry name" value="CPSase_L_D2"/>
    <property type="match status" value="1"/>
</dbReference>
<dbReference type="PANTHER" id="PTHR18866">
    <property type="entry name" value="CARBOXYLASE:PYRUVATE/ACETYL-COA/PROPIONYL-COA CARBOXYLASE"/>
    <property type="match status" value="1"/>
</dbReference>
<dbReference type="SUPFAM" id="SSF51246">
    <property type="entry name" value="Rudiment single hybrid motif"/>
    <property type="match status" value="1"/>
</dbReference>
<proteinExistence type="predicted"/>
<dbReference type="PROSITE" id="PS50975">
    <property type="entry name" value="ATP_GRASP"/>
    <property type="match status" value="1"/>
</dbReference>
<dbReference type="InterPro" id="IPR005482">
    <property type="entry name" value="Biotin_COase_C"/>
</dbReference>
<sequence length="475" mass="52180">YGFLSENASFAKAVIDEGIIWIGPSPESIKSMGDKITAKKIAQEATVPTLPSSNDLNDSSSIGFPLLVKAAAGGGGKGMRVVANENDLPEAISAAQREAKNAFDDERVFLERYIPKSRHIEVQILGDSHGNLLHLGERECSIQRRHQKIIEEAPSSAISEEQRKLITDAALKMGESLTYQSAGTVEFLLDDETGDFFFLEVNTRLQVEHPVTEAITGIDLVREQLKISSGEAISFTQENMISNGHAVEARLYAEDPSEEFLPATGEILAFSPPEEPDVRWDSGVEKGSFVGVEFDPMLAKVISHGADRTEATLNLAKALEKLHLAGVTTNRNFLVSTLRHNKFLKGETTTDFIEDNSPQLHLQLTEGEVEKAAIAVALWLQYKNRKNAIVLKSIPSGWRNGRLPAQEVSLLHSGEKITVSYKAKRNGSFVFDNGSTATIHHWSTEHIETEIDGERMASLITKGQENIHIQTNQGT</sequence>
<dbReference type="PANTHER" id="PTHR18866:SF33">
    <property type="entry name" value="METHYLCROTONOYL-COA CARBOXYLASE SUBUNIT ALPHA, MITOCHONDRIAL-RELATED"/>
    <property type="match status" value="1"/>
</dbReference>
<protein>
    <recommendedName>
        <fullName evidence="8">ATP-grasp domain-containing protein</fullName>
    </recommendedName>
</protein>
<dbReference type="InterPro" id="IPR011764">
    <property type="entry name" value="Biotin_carboxylation_dom"/>
</dbReference>
<dbReference type="FunFam" id="3.30.1490.20:FF:000003">
    <property type="entry name" value="acetyl-CoA carboxylase isoform X1"/>
    <property type="match status" value="1"/>
</dbReference>
<evidence type="ECO:0008006" key="8">
    <source>
        <dbReference type="Google" id="ProtNLM"/>
    </source>
</evidence>
<dbReference type="GO" id="GO:0046872">
    <property type="term" value="F:metal ion binding"/>
    <property type="evidence" value="ECO:0007669"/>
    <property type="project" value="InterPro"/>
</dbReference>
<keyword evidence="4" id="KW-0092">Biotin</keyword>
<dbReference type="Pfam" id="PF02785">
    <property type="entry name" value="Biotin_carb_C"/>
    <property type="match status" value="1"/>
</dbReference>
<dbReference type="GO" id="GO:0016874">
    <property type="term" value="F:ligase activity"/>
    <property type="evidence" value="ECO:0007669"/>
    <property type="project" value="UniProtKB-KW"/>
</dbReference>
<dbReference type="InterPro" id="IPR050856">
    <property type="entry name" value="Biotin_carboxylase_complex"/>
</dbReference>
<dbReference type="GO" id="GO:0005524">
    <property type="term" value="F:ATP binding"/>
    <property type="evidence" value="ECO:0007669"/>
    <property type="project" value="UniProtKB-KW"/>
</dbReference>
<dbReference type="Gene3D" id="3.30.470.20">
    <property type="entry name" value="ATP-grasp fold, B domain"/>
    <property type="match status" value="1"/>
</dbReference>
<organism evidence="7">
    <name type="scientific">marine metagenome</name>
    <dbReference type="NCBI Taxonomy" id="408172"/>
    <lineage>
        <taxon>unclassified sequences</taxon>
        <taxon>metagenomes</taxon>
        <taxon>ecological metagenomes</taxon>
    </lineage>
</organism>
<dbReference type="PROSITE" id="PS00867">
    <property type="entry name" value="CPSASE_2"/>
    <property type="match status" value="1"/>
</dbReference>
<evidence type="ECO:0000256" key="2">
    <source>
        <dbReference type="ARBA" id="ARBA00022741"/>
    </source>
</evidence>
<dbReference type="InterPro" id="IPR011054">
    <property type="entry name" value="Rudment_hybrid_motif"/>
</dbReference>
<dbReference type="EMBL" id="UINC01059657">
    <property type="protein sequence ID" value="SVB83315.1"/>
    <property type="molecule type" value="Genomic_DNA"/>
</dbReference>
<dbReference type="PROSITE" id="PS50979">
    <property type="entry name" value="BC"/>
    <property type="match status" value="1"/>
</dbReference>
<feature type="non-terminal residue" evidence="7">
    <location>
        <position position="1"/>
    </location>
</feature>
<feature type="domain" description="ATP-grasp" evidence="5">
    <location>
        <begin position="39"/>
        <end position="229"/>
    </location>
</feature>
<gene>
    <name evidence="7" type="ORF">METZ01_LOCUS236169</name>
</gene>
<keyword evidence="2" id="KW-0547">Nucleotide-binding</keyword>
<feature type="domain" description="Biotin carboxylation" evidence="6">
    <location>
        <begin position="1"/>
        <end position="358"/>
    </location>
</feature>
<accession>A0A382H860</accession>
<evidence type="ECO:0000256" key="1">
    <source>
        <dbReference type="ARBA" id="ARBA00022598"/>
    </source>
</evidence>